<dbReference type="Proteomes" id="UP000002899">
    <property type="component" value="Chromosome IV"/>
</dbReference>
<dbReference type="Gene3D" id="3.100.10.10">
    <property type="match status" value="1"/>
</dbReference>
<keyword evidence="6" id="KW-1185">Reference proteome</keyword>
<dbReference type="EMBL" id="LN871599">
    <property type="protein sequence ID" value="CCF75884.1"/>
    <property type="molecule type" value="Genomic_DNA"/>
</dbReference>
<dbReference type="GO" id="GO:0006412">
    <property type="term" value="P:translation"/>
    <property type="evidence" value="ECO:0007669"/>
    <property type="project" value="InterPro"/>
</dbReference>
<evidence type="ECO:0000256" key="4">
    <source>
        <dbReference type="SAM" id="MobiDB-lite"/>
    </source>
</evidence>
<evidence type="ECO:0000313" key="6">
    <source>
        <dbReference type="Proteomes" id="UP000002899"/>
    </source>
</evidence>
<dbReference type="GO" id="GO:0005762">
    <property type="term" value="C:mitochondrial large ribosomal subunit"/>
    <property type="evidence" value="ECO:0007669"/>
    <property type="project" value="TreeGrafter"/>
</dbReference>
<name>I7I9Z2_BABMR</name>
<dbReference type="RefSeq" id="XP_012650292.1">
    <property type="nucleotide sequence ID" value="XM_012794838.1"/>
</dbReference>
<dbReference type="KEGG" id="bmic:BmR1_04g08535"/>
<dbReference type="GO" id="GO:0003735">
    <property type="term" value="F:structural constituent of ribosome"/>
    <property type="evidence" value="ECO:0007669"/>
    <property type="project" value="InterPro"/>
</dbReference>
<sequence length="480" mass="55046">MRYVIKQIIFISQLTSVCIAINCVNGCILSPAFFKNPNVITIPKEYKTVYPSEIEEVENIIKIHDLGIGYDKIGRAHPLYKFLQAERKRIIKLDFEQRNRNYYAELRKYAELIHSVKNGTFQSVFNKEQIEAYKELFDKMSEACQSIYEEMDEIMSNNELSMEEKTDMLAELRLDAEAIHADVFERNKSKLERTGALSVVESIIPKEICLWDTRQRDPRRAFFDLPPNAKVEGDVVWDFNTLGGNRVKGERFWKLHELPKFGLKKRKRLGRGHGSGHGGSSGRGCKGQKHRRGRYLRKGFTGGQSPLYRQLPKYAGRPVGKGHRYNRLKYQLINIDLLNGMPEGSIVDWNILEHKVGGLGRYKFKHPIKVVGGKKKFIDGKAVKSPGLTVKNLIVKAHAFSKPVAREIIANGGKCLLLRPKTLDIVEEEYDPRAPLPYRFMFSGKPSRREIYRRNLLAKLRAQDALEAKEAESMTAYANL</sequence>
<dbReference type="InterPro" id="IPR005749">
    <property type="entry name" value="Ribosomal_uL15_bac-type"/>
</dbReference>
<dbReference type="PANTHER" id="PTHR12934">
    <property type="entry name" value="50S RIBOSOMAL PROTEIN L15"/>
    <property type="match status" value="1"/>
</dbReference>
<dbReference type="InterPro" id="IPR030878">
    <property type="entry name" value="Ribosomal_uL15"/>
</dbReference>
<feature type="region of interest" description="Disordered" evidence="4">
    <location>
        <begin position="266"/>
        <end position="291"/>
    </location>
</feature>
<dbReference type="HAMAP" id="MF_01341">
    <property type="entry name" value="Ribosomal_uL15"/>
    <property type="match status" value="1"/>
</dbReference>
<dbReference type="InterPro" id="IPR036227">
    <property type="entry name" value="Ribosomal_uL15/eL18_sf"/>
</dbReference>
<dbReference type="SUPFAM" id="SSF52080">
    <property type="entry name" value="Ribosomal proteins L15p and L18e"/>
    <property type="match status" value="1"/>
</dbReference>
<protein>
    <submittedName>
        <fullName evidence="5">Apicoplast ribosomal protein L15, putative</fullName>
    </submittedName>
</protein>
<reference evidence="5 6" key="2">
    <citation type="journal article" date="2013" name="PLoS ONE">
        <title>Whole genome mapping and re-organization of the nuclear and mitochondrial genomes of Babesia microti isolates.</title>
        <authorList>
            <person name="Cornillot E."/>
            <person name="Dassouli A."/>
            <person name="Garg A."/>
            <person name="Pachikara N."/>
            <person name="Randazzo S."/>
            <person name="Depoix D."/>
            <person name="Carcy B."/>
            <person name="Delbecq S."/>
            <person name="Frutos R."/>
            <person name="Silva J.C."/>
            <person name="Sutton R."/>
            <person name="Krause P.J."/>
            <person name="Mamoun C.B."/>
        </authorList>
    </citation>
    <scope>NUCLEOTIDE SEQUENCE [LARGE SCALE GENOMIC DNA]</scope>
    <source>
        <strain evidence="5 6">RI</strain>
    </source>
</reference>
<evidence type="ECO:0000256" key="2">
    <source>
        <dbReference type="ARBA" id="ARBA00022980"/>
    </source>
</evidence>
<evidence type="ECO:0000313" key="5">
    <source>
        <dbReference type="EMBL" id="CCF75884.1"/>
    </source>
</evidence>
<feature type="compositionally biased region" description="Gly residues" evidence="4">
    <location>
        <begin position="272"/>
        <end position="285"/>
    </location>
</feature>
<evidence type="ECO:0000256" key="3">
    <source>
        <dbReference type="ARBA" id="ARBA00023274"/>
    </source>
</evidence>
<comment type="similarity">
    <text evidence="1">Belongs to the universal ribosomal protein uL15 family.</text>
</comment>
<accession>I7I9Z2</accession>
<dbReference type="GeneID" id="24426337"/>
<dbReference type="VEuPathDB" id="PiroplasmaDB:BmR1_04g08535"/>
<dbReference type="AlphaFoldDB" id="I7I9Z2"/>
<dbReference type="PANTHER" id="PTHR12934:SF11">
    <property type="entry name" value="LARGE RIBOSOMAL SUBUNIT PROTEIN UL15M"/>
    <property type="match status" value="1"/>
</dbReference>
<proteinExistence type="inferred from homology"/>
<reference evidence="5 6" key="1">
    <citation type="journal article" date="2012" name="Nucleic Acids Res.">
        <title>Sequencing of the smallest Apicomplexan genome from the human pathogen Babesia microti.</title>
        <authorList>
            <person name="Cornillot E."/>
            <person name="Hadj-Kaddour K."/>
            <person name="Dassouli A."/>
            <person name="Noel B."/>
            <person name="Ranwez V."/>
            <person name="Vacherie B."/>
            <person name="Augagneur Y."/>
            <person name="Bres V."/>
            <person name="Duclos A."/>
            <person name="Randazzo S."/>
            <person name="Carcy B."/>
            <person name="Debierre-Grockiego F."/>
            <person name="Delbecq S."/>
            <person name="Moubri-Menage K."/>
            <person name="Shams-Eldin H."/>
            <person name="Usmani-Brown S."/>
            <person name="Bringaud F."/>
            <person name="Wincker P."/>
            <person name="Vivares C.P."/>
            <person name="Schwarz R.T."/>
            <person name="Schetters T.P."/>
            <person name="Krause P.J."/>
            <person name="Gorenflot A."/>
            <person name="Berry V."/>
            <person name="Barbe V."/>
            <person name="Ben Mamoun C."/>
        </authorList>
    </citation>
    <scope>NUCLEOTIDE SEQUENCE [LARGE SCALE GENOMIC DNA]</scope>
    <source>
        <strain evidence="5 6">RI</strain>
    </source>
</reference>
<keyword evidence="3" id="KW-0687">Ribonucleoprotein</keyword>
<keyword evidence="2 5" id="KW-0689">Ribosomal protein</keyword>
<organism evidence="5 6">
    <name type="scientific">Babesia microti (strain RI)</name>
    <dbReference type="NCBI Taxonomy" id="1133968"/>
    <lineage>
        <taxon>Eukaryota</taxon>
        <taxon>Sar</taxon>
        <taxon>Alveolata</taxon>
        <taxon>Apicomplexa</taxon>
        <taxon>Aconoidasida</taxon>
        <taxon>Piroplasmida</taxon>
        <taxon>Babesiidae</taxon>
        <taxon>Babesia</taxon>
    </lineage>
</organism>
<reference evidence="5 6" key="3">
    <citation type="journal article" date="2016" name="Sci. Rep.">
        <title>Genome-wide diversity and gene expression profiling of Babesia microti isolates identify polymorphic genes that mediate host-pathogen interactions.</title>
        <authorList>
            <person name="Silva J.C."/>
            <person name="Cornillot E."/>
            <person name="McCracken C."/>
            <person name="Usmani-Brown S."/>
            <person name="Dwivedi A."/>
            <person name="Ifeonu O.O."/>
            <person name="Crabtree J."/>
            <person name="Gotia H.T."/>
            <person name="Virji A.Z."/>
            <person name="Reynes C."/>
            <person name="Colinge J."/>
            <person name="Kumar V."/>
            <person name="Lawres L."/>
            <person name="Pazzi J.E."/>
            <person name="Pablo J.V."/>
            <person name="Hung C."/>
            <person name="Brancato J."/>
            <person name="Kumari P."/>
            <person name="Orvis J."/>
            <person name="Tretina K."/>
            <person name="Chibucos M."/>
            <person name="Ott S."/>
            <person name="Sadzewicz L."/>
            <person name="Sengamalay N."/>
            <person name="Shetty A.C."/>
            <person name="Su Q."/>
            <person name="Tallon L."/>
            <person name="Fraser C.M."/>
            <person name="Frutos R."/>
            <person name="Molina D.M."/>
            <person name="Krause P.J."/>
            <person name="Ben Mamoun C."/>
        </authorList>
    </citation>
    <scope>NUCLEOTIDE SEQUENCE [LARGE SCALE GENOMIC DNA]</scope>
    <source>
        <strain evidence="5 6">RI</strain>
    </source>
</reference>
<evidence type="ECO:0000256" key="1">
    <source>
        <dbReference type="ARBA" id="ARBA00007320"/>
    </source>
</evidence>
<dbReference type="OrthoDB" id="361383at2759"/>